<dbReference type="InterPro" id="IPR027417">
    <property type="entry name" value="P-loop_NTPase"/>
</dbReference>
<keyword evidence="1" id="KW-0067">ATP-binding</keyword>
<keyword evidence="1" id="KW-0233">DNA recombination</keyword>
<dbReference type="AlphaFoldDB" id="A0AAV1A0W5"/>
<dbReference type="CDD" id="cd18809">
    <property type="entry name" value="SF1_C_RecD"/>
    <property type="match status" value="1"/>
</dbReference>
<accession>A0AAV1A0W5</accession>
<feature type="domain" description="DNA helicase Pif1-like DEAD-box helicase" evidence="2">
    <location>
        <begin position="1"/>
        <end position="111"/>
    </location>
</feature>
<evidence type="ECO:0000313" key="4">
    <source>
        <dbReference type="EMBL" id="CAI8604220.1"/>
    </source>
</evidence>
<dbReference type="SUPFAM" id="SSF52540">
    <property type="entry name" value="P-loop containing nucleoside triphosphate hydrolases"/>
    <property type="match status" value="1"/>
</dbReference>
<dbReference type="GO" id="GO:0016787">
    <property type="term" value="F:hydrolase activity"/>
    <property type="evidence" value="ECO:0007669"/>
    <property type="project" value="UniProtKB-KW"/>
</dbReference>
<keyword evidence="5" id="KW-1185">Reference proteome</keyword>
<dbReference type="EC" id="5.6.2.3" evidence="1"/>
<dbReference type="InterPro" id="IPR049163">
    <property type="entry name" value="Pif1-like_2B_dom"/>
</dbReference>
<evidence type="ECO:0000313" key="5">
    <source>
        <dbReference type="Proteomes" id="UP001157006"/>
    </source>
</evidence>
<dbReference type="Gene3D" id="3.40.50.300">
    <property type="entry name" value="P-loop containing nucleotide triphosphate hydrolases"/>
    <property type="match status" value="1"/>
</dbReference>
<keyword evidence="1" id="KW-0378">Hydrolase</keyword>
<dbReference type="PANTHER" id="PTHR10492">
    <property type="match status" value="1"/>
</dbReference>
<name>A0AAV1A0W5_VICFA</name>
<keyword evidence="1" id="KW-0347">Helicase</keyword>
<evidence type="ECO:0000259" key="3">
    <source>
        <dbReference type="Pfam" id="PF21530"/>
    </source>
</evidence>
<protein>
    <recommendedName>
        <fullName evidence="1">ATP-dependent DNA helicase</fullName>
        <ecNumber evidence="1">5.6.2.3</ecNumber>
    </recommendedName>
</protein>
<comment type="cofactor">
    <cofactor evidence="1">
        <name>Mg(2+)</name>
        <dbReference type="ChEBI" id="CHEBI:18420"/>
    </cofactor>
</comment>
<dbReference type="GO" id="GO:0043139">
    <property type="term" value="F:5'-3' DNA helicase activity"/>
    <property type="evidence" value="ECO:0007669"/>
    <property type="project" value="UniProtKB-EC"/>
</dbReference>
<sequence length="368" mass="41389">MMHKYCFQAVDRTFRDILKSSNPNSKDIPFGGKVVVFGGDFRQILPVIPKGTREDIVHASINSSYLWDFCQVMTLTKNMRLQNGSSGSDVNQMKQFSDWLLSIGEGKIGEDSDGYLNIEIPDDMIIKNSGEPIAYIVGDTYPSFSENFHDPSYFQDRAILTPKNEIVELINDYMLSLIPGEVKTYLSFDIPCEQSETLDGPYNILTPELLNTIKASGLPNHELKLKVGVPVMLLRNIDQSSGLCNGTRLIITQLGNFMLEAKVISGNNIGQKVFILRLSLTPSDMRIPFRFQRRQFPIFVFFAMIINKSQGQSLKHVGIYLPQFVFTHGQLYVAVSRVTSRAGLKLLITDDDGDATNKTSNVVYKEVF</sequence>
<evidence type="ECO:0000256" key="1">
    <source>
        <dbReference type="RuleBase" id="RU363044"/>
    </source>
</evidence>
<reference evidence="4 5" key="1">
    <citation type="submission" date="2023-01" db="EMBL/GenBank/DDBJ databases">
        <authorList>
            <person name="Kreplak J."/>
        </authorList>
    </citation>
    <scope>NUCLEOTIDE SEQUENCE [LARGE SCALE GENOMIC DNA]</scope>
</reference>
<evidence type="ECO:0000259" key="2">
    <source>
        <dbReference type="Pfam" id="PF05970"/>
    </source>
</evidence>
<feature type="domain" description="DNA helicase Pif1-like 2B" evidence="3">
    <location>
        <begin position="208"/>
        <end position="254"/>
    </location>
</feature>
<dbReference type="InterPro" id="IPR010285">
    <property type="entry name" value="DNA_helicase_pif1-like_DEAD"/>
</dbReference>
<comment type="catalytic activity">
    <reaction evidence="1">
        <text>ATP + H2O = ADP + phosphate + H(+)</text>
        <dbReference type="Rhea" id="RHEA:13065"/>
        <dbReference type="ChEBI" id="CHEBI:15377"/>
        <dbReference type="ChEBI" id="CHEBI:15378"/>
        <dbReference type="ChEBI" id="CHEBI:30616"/>
        <dbReference type="ChEBI" id="CHEBI:43474"/>
        <dbReference type="ChEBI" id="CHEBI:456216"/>
        <dbReference type="EC" id="5.6.2.3"/>
    </reaction>
</comment>
<dbReference type="PANTHER" id="PTHR10492:SF101">
    <property type="entry name" value="ATP-DEPENDENT DNA HELICASE"/>
    <property type="match status" value="1"/>
</dbReference>
<dbReference type="Proteomes" id="UP001157006">
    <property type="component" value="Chromosome 3"/>
</dbReference>
<proteinExistence type="inferred from homology"/>
<organism evidence="4 5">
    <name type="scientific">Vicia faba</name>
    <name type="common">Broad bean</name>
    <name type="synonym">Faba vulgaris</name>
    <dbReference type="NCBI Taxonomy" id="3906"/>
    <lineage>
        <taxon>Eukaryota</taxon>
        <taxon>Viridiplantae</taxon>
        <taxon>Streptophyta</taxon>
        <taxon>Embryophyta</taxon>
        <taxon>Tracheophyta</taxon>
        <taxon>Spermatophyta</taxon>
        <taxon>Magnoliopsida</taxon>
        <taxon>eudicotyledons</taxon>
        <taxon>Gunneridae</taxon>
        <taxon>Pentapetalae</taxon>
        <taxon>rosids</taxon>
        <taxon>fabids</taxon>
        <taxon>Fabales</taxon>
        <taxon>Fabaceae</taxon>
        <taxon>Papilionoideae</taxon>
        <taxon>50 kb inversion clade</taxon>
        <taxon>NPAAA clade</taxon>
        <taxon>Hologalegina</taxon>
        <taxon>IRL clade</taxon>
        <taxon>Fabeae</taxon>
        <taxon>Vicia</taxon>
    </lineage>
</organism>
<comment type="similarity">
    <text evidence="1">Belongs to the helicase family.</text>
</comment>
<dbReference type="EMBL" id="OX451738">
    <property type="protein sequence ID" value="CAI8604220.1"/>
    <property type="molecule type" value="Genomic_DNA"/>
</dbReference>
<dbReference type="Pfam" id="PF21530">
    <property type="entry name" value="Pif1_2B_dom"/>
    <property type="match status" value="1"/>
</dbReference>
<gene>
    <name evidence="4" type="ORF">VFH_III122240</name>
</gene>
<dbReference type="GO" id="GO:0006310">
    <property type="term" value="P:DNA recombination"/>
    <property type="evidence" value="ECO:0007669"/>
    <property type="project" value="UniProtKB-KW"/>
</dbReference>
<keyword evidence="1" id="KW-0234">DNA repair</keyword>
<dbReference type="GO" id="GO:0000723">
    <property type="term" value="P:telomere maintenance"/>
    <property type="evidence" value="ECO:0007669"/>
    <property type="project" value="InterPro"/>
</dbReference>
<dbReference type="Pfam" id="PF05970">
    <property type="entry name" value="PIF1"/>
    <property type="match status" value="1"/>
</dbReference>
<dbReference type="GO" id="GO:0005524">
    <property type="term" value="F:ATP binding"/>
    <property type="evidence" value="ECO:0007669"/>
    <property type="project" value="UniProtKB-KW"/>
</dbReference>
<keyword evidence="1" id="KW-0227">DNA damage</keyword>
<dbReference type="GO" id="GO:0006281">
    <property type="term" value="P:DNA repair"/>
    <property type="evidence" value="ECO:0007669"/>
    <property type="project" value="UniProtKB-KW"/>
</dbReference>
<keyword evidence="1" id="KW-0547">Nucleotide-binding</keyword>